<dbReference type="Pfam" id="PF04542">
    <property type="entry name" value="Sigma70_r2"/>
    <property type="match status" value="1"/>
</dbReference>
<keyword evidence="4 6" id="KW-0238">DNA-binding</keyword>
<dbReference type="InterPro" id="IPR013249">
    <property type="entry name" value="RNA_pol_sigma70_r4_t2"/>
</dbReference>
<evidence type="ECO:0000256" key="6">
    <source>
        <dbReference type="RuleBase" id="RU000716"/>
    </source>
</evidence>
<evidence type="ECO:0000259" key="8">
    <source>
        <dbReference type="Pfam" id="PF04542"/>
    </source>
</evidence>
<evidence type="ECO:0000256" key="4">
    <source>
        <dbReference type="ARBA" id="ARBA00023125"/>
    </source>
</evidence>
<evidence type="ECO:0000313" key="11">
    <source>
        <dbReference type="Proteomes" id="UP000427906"/>
    </source>
</evidence>
<evidence type="ECO:0000256" key="2">
    <source>
        <dbReference type="ARBA" id="ARBA00023015"/>
    </source>
</evidence>
<dbReference type="InterPro" id="IPR039425">
    <property type="entry name" value="RNA_pol_sigma-70-like"/>
</dbReference>
<feature type="domain" description="RNA polymerase sigma factor 70 region 4 type 2" evidence="9">
    <location>
        <begin position="125"/>
        <end position="178"/>
    </location>
</feature>
<evidence type="ECO:0000256" key="7">
    <source>
        <dbReference type="SAM" id="MobiDB-lite"/>
    </source>
</evidence>
<keyword evidence="2 6" id="KW-0805">Transcription regulation</keyword>
<dbReference type="Pfam" id="PF08281">
    <property type="entry name" value="Sigma70_r4_2"/>
    <property type="match status" value="1"/>
</dbReference>
<dbReference type="GO" id="GO:0003677">
    <property type="term" value="F:DNA binding"/>
    <property type="evidence" value="ECO:0007669"/>
    <property type="project" value="UniProtKB-KW"/>
</dbReference>
<dbReference type="Gene3D" id="1.10.1740.10">
    <property type="match status" value="1"/>
</dbReference>
<dbReference type="InterPro" id="IPR014284">
    <property type="entry name" value="RNA_pol_sigma-70_dom"/>
</dbReference>
<reference evidence="10 11" key="1">
    <citation type="submission" date="2019-11" db="EMBL/GenBank/DDBJ databases">
        <title>Comparative genomics of hydrocarbon-degrading Desulfosarcina strains.</title>
        <authorList>
            <person name="Watanabe M."/>
            <person name="Kojima H."/>
            <person name="Fukui M."/>
        </authorList>
    </citation>
    <scope>NUCLEOTIDE SEQUENCE [LARGE SCALE GENOMIC DNA]</scope>
    <source>
        <strain evidence="10 11">PL12</strain>
    </source>
</reference>
<dbReference type="InterPro" id="IPR036388">
    <property type="entry name" value="WH-like_DNA-bd_sf"/>
</dbReference>
<dbReference type="EMBL" id="AP021874">
    <property type="protein sequence ID" value="BBO67145.1"/>
    <property type="molecule type" value="Genomic_DNA"/>
</dbReference>
<keyword evidence="11" id="KW-1185">Reference proteome</keyword>
<accession>A0A5K7YFA2</accession>
<evidence type="ECO:0000256" key="5">
    <source>
        <dbReference type="ARBA" id="ARBA00023163"/>
    </source>
</evidence>
<dbReference type="CDD" id="cd06171">
    <property type="entry name" value="Sigma70_r4"/>
    <property type="match status" value="1"/>
</dbReference>
<keyword evidence="5 6" id="KW-0804">Transcription</keyword>
<comment type="similarity">
    <text evidence="1 6">Belongs to the sigma-70 factor family. ECF subfamily.</text>
</comment>
<feature type="domain" description="RNA polymerase sigma-70 region 2" evidence="8">
    <location>
        <begin position="21"/>
        <end position="88"/>
    </location>
</feature>
<dbReference type="Gene3D" id="1.10.10.10">
    <property type="entry name" value="Winged helix-like DNA-binding domain superfamily/Winged helix DNA-binding domain"/>
    <property type="match status" value="1"/>
</dbReference>
<evidence type="ECO:0000313" key="10">
    <source>
        <dbReference type="EMBL" id="BBO67145.1"/>
    </source>
</evidence>
<protein>
    <recommendedName>
        <fullName evidence="6">RNA polymerase sigma factor</fullName>
    </recommendedName>
</protein>
<dbReference type="AlphaFoldDB" id="A0A5K7YFA2"/>
<dbReference type="InterPro" id="IPR007627">
    <property type="entry name" value="RNA_pol_sigma70_r2"/>
</dbReference>
<sequence length="190" mass="22309">MHDEELVLRLQRGDEWAFQLLVRRFRRKLFSIAFGITLDAEESQDIVQEVFLQVYQSVGNFRGDASLTTWLHRITVNRCLNWKRRWARRFRWLHVTSDDTDDQQGKALESDLPSPENRVAGAQTRQQIDDALKKLPEQTRTVFVLRELEGLSYEAIADAVGIKLGTVRSRLFNARKRLREILQPLMEDEK</sequence>
<dbReference type="PANTHER" id="PTHR43133">
    <property type="entry name" value="RNA POLYMERASE ECF-TYPE SIGMA FACTO"/>
    <property type="match status" value="1"/>
</dbReference>
<dbReference type="SUPFAM" id="SSF88946">
    <property type="entry name" value="Sigma2 domain of RNA polymerase sigma factors"/>
    <property type="match status" value="1"/>
</dbReference>
<dbReference type="GO" id="GO:0006352">
    <property type="term" value="P:DNA-templated transcription initiation"/>
    <property type="evidence" value="ECO:0007669"/>
    <property type="project" value="InterPro"/>
</dbReference>
<dbReference type="RefSeq" id="WP_167527614.1">
    <property type="nucleotide sequence ID" value="NZ_AP021874.1"/>
</dbReference>
<evidence type="ECO:0000256" key="3">
    <source>
        <dbReference type="ARBA" id="ARBA00023082"/>
    </source>
</evidence>
<dbReference type="PANTHER" id="PTHR43133:SF51">
    <property type="entry name" value="RNA POLYMERASE SIGMA FACTOR"/>
    <property type="match status" value="1"/>
</dbReference>
<dbReference type="NCBIfam" id="TIGR02937">
    <property type="entry name" value="sigma70-ECF"/>
    <property type="match status" value="1"/>
</dbReference>
<dbReference type="InterPro" id="IPR000838">
    <property type="entry name" value="RNA_pol_sigma70_ECF_CS"/>
</dbReference>
<dbReference type="SUPFAM" id="SSF88659">
    <property type="entry name" value="Sigma3 and sigma4 domains of RNA polymerase sigma factors"/>
    <property type="match status" value="1"/>
</dbReference>
<keyword evidence="3 6" id="KW-0731">Sigma factor</keyword>
<dbReference type="PROSITE" id="PS01063">
    <property type="entry name" value="SIGMA70_ECF"/>
    <property type="match status" value="1"/>
</dbReference>
<gene>
    <name evidence="10" type="primary">algU_1</name>
    <name evidence="10" type="ORF">DSCA_10750</name>
</gene>
<proteinExistence type="inferred from homology"/>
<dbReference type="InterPro" id="IPR013325">
    <property type="entry name" value="RNA_pol_sigma_r2"/>
</dbReference>
<evidence type="ECO:0000259" key="9">
    <source>
        <dbReference type="Pfam" id="PF08281"/>
    </source>
</evidence>
<evidence type="ECO:0000256" key="1">
    <source>
        <dbReference type="ARBA" id="ARBA00010641"/>
    </source>
</evidence>
<feature type="region of interest" description="Disordered" evidence="7">
    <location>
        <begin position="100"/>
        <end position="123"/>
    </location>
</feature>
<dbReference type="GO" id="GO:0016987">
    <property type="term" value="F:sigma factor activity"/>
    <property type="evidence" value="ECO:0007669"/>
    <property type="project" value="UniProtKB-KW"/>
</dbReference>
<name>A0A5K7YFA2_9BACT</name>
<dbReference type="Proteomes" id="UP000427906">
    <property type="component" value="Chromosome"/>
</dbReference>
<dbReference type="InterPro" id="IPR013324">
    <property type="entry name" value="RNA_pol_sigma_r3/r4-like"/>
</dbReference>
<organism evidence="10 11">
    <name type="scientific">Desulfosarcina alkanivorans</name>
    <dbReference type="NCBI Taxonomy" id="571177"/>
    <lineage>
        <taxon>Bacteria</taxon>
        <taxon>Pseudomonadati</taxon>
        <taxon>Thermodesulfobacteriota</taxon>
        <taxon>Desulfobacteria</taxon>
        <taxon>Desulfobacterales</taxon>
        <taxon>Desulfosarcinaceae</taxon>
        <taxon>Desulfosarcina</taxon>
    </lineage>
</organism>
<dbReference type="KEGG" id="dalk:DSCA_10750"/>